<reference evidence="1 2" key="1">
    <citation type="submission" date="2019-02" db="EMBL/GenBank/DDBJ databases">
        <title>Deep-cultivation of Planctomycetes and their phenomic and genomic characterization uncovers novel biology.</title>
        <authorList>
            <person name="Wiegand S."/>
            <person name="Jogler M."/>
            <person name="Boedeker C."/>
            <person name="Pinto D."/>
            <person name="Vollmers J."/>
            <person name="Rivas-Marin E."/>
            <person name="Kohn T."/>
            <person name="Peeters S.H."/>
            <person name="Heuer A."/>
            <person name="Rast P."/>
            <person name="Oberbeckmann S."/>
            <person name="Bunk B."/>
            <person name="Jeske O."/>
            <person name="Meyerdierks A."/>
            <person name="Storesund J.E."/>
            <person name="Kallscheuer N."/>
            <person name="Luecker S."/>
            <person name="Lage O.M."/>
            <person name="Pohl T."/>
            <person name="Merkel B.J."/>
            <person name="Hornburger P."/>
            <person name="Mueller R.-W."/>
            <person name="Bruemmer F."/>
            <person name="Labrenz M."/>
            <person name="Spormann A.M."/>
            <person name="Op Den Camp H."/>
            <person name="Overmann J."/>
            <person name="Amann R."/>
            <person name="Jetten M.S.M."/>
            <person name="Mascher T."/>
            <person name="Medema M.H."/>
            <person name="Devos D.P."/>
            <person name="Kaster A.-K."/>
            <person name="Ovreas L."/>
            <person name="Rohde M."/>
            <person name="Galperin M.Y."/>
            <person name="Jogler C."/>
        </authorList>
    </citation>
    <scope>NUCLEOTIDE SEQUENCE [LARGE SCALE GENOMIC DNA]</scope>
    <source>
        <strain evidence="1 2">Poly51</strain>
    </source>
</reference>
<dbReference type="EMBL" id="SJPW01000007">
    <property type="protein sequence ID" value="TWU47595.1"/>
    <property type="molecule type" value="Genomic_DNA"/>
</dbReference>
<gene>
    <name evidence="1" type="ORF">Poly51_53950</name>
</gene>
<dbReference type="AlphaFoldDB" id="A0A5C6EGM9"/>
<comment type="caution">
    <text evidence="1">The sequence shown here is derived from an EMBL/GenBank/DDBJ whole genome shotgun (WGS) entry which is preliminary data.</text>
</comment>
<sequence length="152" mass="17122">MPCLPTIQITKLPVSEHGIPLTPSPITNEMLDSLYQANENEWTGCHWQTEFGPRHLNLSRVRSHQARWMAEATSGEESNDWEEATRFLTQVETDSQTARCAAKRAVAMAKSGEFCTAMAEAQIAVDLEKQYPKTSHWKKLLDAIAAMKSNKF</sequence>
<name>A0A5C6EGM9_9BACT</name>
<dbReference type="Proteomes" id="UP000318288">
    <property type="component" value="Unassembled WGS sequence"/>
</dbReference>
<evidence type="ECO:0000313" key="1">
    <source>
        <dbReference type="EMBL" id="TWU47595.1"/>
    </source>
</evidence>
<keyword evidence="2" id="KW-1185">Reference proteome</keyword>
<protein>
    <submittedName>
        <fullName evidence="1">Uncharacterized protein</fullName>
    </submittedName>
</protein>
<evidence type="ECO:0000313" key="2">
    <source>
        <dbReference type="Proteomes" id="UP000318288"/>
    </source>
</evidence>
<organism evidence="1 2">
    <name type="scientific">Rubripirellula tenax</name>
    <dbReference type="NCBI Taxonomy" id="2528015"/>
    <lineage>
        <taxon>Bacteria</taxon>
        <taxon>Pseudomonadati</taxon>
        <taxon>Planctomycetota</taxon>
        <taxon>Planctomycetia</taxon>
        <taxon>Pirellulales</taxon>
        <taxon>Pirellulaceae</taxon>
        <taxon>Rubripirellula</taxon>
    </lineage>
</organism>
<accession>A0A5C6EGM9</accession>
<proteinExistence type="predicted"/>